<feature type="domain" description="Hedgehog/Intein (Hint)" evidence="1">
    <location>
        <begin position="170"/>
        <end position="315"/>
    </location>
</feature>
<evidence type="ECO:0000313" key="2">
    <source>
        <dbReference type="EMBL" id="MDE4165913.1"/>
    </source>
</evidence>
<comment type="caution">
    <text evidence="2">The sequence shown here is derived from an EMBL/GenBank/DDBJ whole genome shotgun (WGS) entry which is preliminary data.</text>
</comment>
<evidence type="ECO:0000313" key="3">
    <source>
        <dbReference type="Proteomes" id="UP001218364"/>
    </source>
</evidence>
<dbReference type="EMBL" id="JARCJK010000003">
    <property type="protein sequence ID" value="MDE4165913.1"/>
    <property type="molecule type" value="Genomic_DNA"/>
</dbReference>
<dbReference type="InterPro" id="IPR036844">
    <property type="entry name" value="Hint_dom_sf"/>
</dbReference>
<dbReference type="InterPro" id="IPR028992">
    <property type="entry name" value="Hedgehog/Intein_dom"/>
</dbReference>
<organism evidence="2 3">
    <name type="scientific">Phaeobacter gallaeciensis</name>
    <dbReference type="NCBI Taxonomy" id="60890"/>
    <lineage>
        <taxon>Bacteria</taxon>
        <taxon>Pseudomonadati</taxon>
        <taxon>Pseudomonadota</taxon>
        <taxon>Alphaproteobacteria</taxon>
        <taxon>Rhodobacterales</taxon>
        <taxon>Roseobacteraceae</taxon>
        <taxon>Phaeobacter</taxon>
    </lineage>
</organism>
<accession>A0ABD4X8U1</accession>
<dbReference type="AlphaFoldDB" id="A0ABD4X8U1"/>
<protein>
    <submittedName>
        <fullName evidence="2">Hint domain-containing protein</fullName>
    </submittedName>
</protein>
<proteinExistence type="predicted"/>
<dbReference type="SUPFAM" id="SSF51294">
    <property type="entry name" value="Hedgehog/intein (Hint) domain"/>
    <property type="match status" value="1"/>
</dbReference>
<dbReference type="Proteomes" id="UP001218364">
    <property type="component" value="Unassembled WGS sequence"/>
</dbReference>
<sequence length="397" mass="42112">MGASNTPLPDLIELQSLSANTTFTGTPGGGGDIIGVVDNATYTDDEVGNSATNIGELNESTDADSGWLMIDGITYSFELVTPLDNTADPVTVTHDGGLSQTDLYGDAGDTQIAFLVATPVGPGAVRYFAVVDDSVGDLDSITSLQTRDLDWDPAGDDVKINVSSDNNVTVCFAAGTRIAVPGGGTRPVETLTRGDLLCTADDGAQPLLWVARQDRRFPEDAEKHRPVHIGAGTLGPGVPTHDLVVSPQHRICISGPVIAERFNAEEVLVPAKGLLSLPRVRRMNGLRRVSYFSLLMPRHSVLIANGARAESFYPGPIALRSLSSIQRTHLHMVLARVGGQRAAASVFARPVVTCGRVRRLIRDLKAQGNGRQSQFEAFVGSRTQALENTSSLSGETS</sequence>
<evidence type="ECO:0000259" key="1">
    <source>
        <dbReference type="Pfam" id="PF13403"/>
    </source>
</evidence>
<name>A0ABD4X8U1_9RHOB</name>
<gene>
    <name evidence="2" type="ORF">PXK24_09425</name>
</gene>
<reference evidence="2 3" key="1">
    <citation type="submission" date="2023-02" db="EMBL/GenBank/DDBJ databases">
        <title>Population genomics of bacteria associated with diatom.</title>
        <authorList>
            <person name="Xie J."/>
            <person name="Wang H."/>
        </authorList>
    </citation>
    <scope>NUCLEOTIDE SEQUENCE [LARGE SCALE GENOMIC DNA]</scope>
    <source>
        <strain evidence="2 3">PT47_8</strain>
    </source>
</reference>
<dbReference type="RefSeq" id="WP_274839603.1">
    <property type="nucleotide sequence ID" value="NZ_JARCJF010000003.1"/>
</dbReference>
<dbReference type="Pfam" id="PF13403">
    <property type="entry name" value="Hint_2"/>
    <property type="match status" value="1"/>
</dbReference>